<evidence type="ECO:0000313" key="5">
    <source>
        <dbReference type="EMBL" id="MFC5996706.1"/>
    </source>
</evidence>
<accession>A0ABW1J7G5</accession>
<dbReference type="InterPro" id="IPR016032">
    <property type="entry name" value="Sig_transdc_resp-reg_C-effctor"/>
</dbReference>
<comment type="caution">
    <text evidence="5">The sequence shown here is derived from an EMBL/GenBank/DDBJ whole genome shotgun (WGS) entry which is preliminary data.</text>
</comment>
<evidence type="ECO:0000259" key="4">
    <source>
        <dbReference type="PROSITE" id="PS50043"/>
    </source>
</evidence>
<evidence type="ECO:0000313" key="6">
    <source>
        <dbReference type="Proteomes" id="UP001596302"/>
    </source>
</evidence>
<protein>
    <submittedName>
        <fullName evidence="5">Response regulator transcription factor</fullName>
    </submittedName>
</protein>
<dbReference type="RefSeq" id="WP_379587503.1">
    <property type="nucleotide sequence ID" value="NZ_JBHSQW010000044.1"/>
</dbReference>
<evidence type="ECO:0000256" key="1">
    <source>
        <dbReference type="ARBA" id="ARBA00023015"/>
    </source>
</evidence>
<organism evidence="5 6">
    <name type="scientific">Pseudonocardia hispaniensis</name>
    <dbReference type="NCBI Taxonomy" id="904933"/>
    <lineage>
        <taxon>Bacteria</taxon>
        <taxon>Bacillati</taxon>
        <taxon>Actinomycetota</taxon>
        <taxon>Actinomycetes</taxon>
        <taxon>Pseudonocardiales</taxon>
        <taxon>Pseudonocardiaceae</taxon>
        <taxon>Pseudonocardia</taxon>
    </lineage>
</organism>
<keyword evidence="6" id="KW-1185">Reference proteome</keyword>
<keyword evidence="2" id="KW-0238">DNA-binding</keyword>
<gene>
    <name evidence="5" type="ORF">ACFQE5_21085</name>
</gene>
<reference evidence="6" key="1">
    <citation type="journal article" date="2019" name="Int. J. Syst. Evol. Microbiol.">
        <title>The Global Catalogue of Microorganisms (GCM) 10K type strain sequencing project: providing services to taxonomists for standard genome sequencing and annotation.</title>
        <authorList>
            <consortium name="The Broad Institute Genomics Platform"/>
            <consortium name="The Broad Institute Genome Sequencing Center for Infectious Disease"/>
            <person name="Wu L."/>
            <person name="Ma J."/>
        </authorList>
    </citation>
    <scope>NUCLEOTIDE SEQUENCE [LARGE SCALE GENOMIC DNA]</scope>
    <source>
        <strain evidence="6">CCM 8391</strain>
    </source>
</reference>
<keyword evidence="1" id="KW-0805">Transcription regulation</keyword>
<dbReference type="EMBL" id="JBHSQW010000044">
    <property type="protein sequence ID" value="MFC5996706.1"/>
    <property type="molecule type" value="Genomic_DNA"/>
</dbReference>
<proteinExistence type="predicted"/>
<dbReference type="PRINTS" id="PR00038">
    <property type="entry name" value="HTHLUXR"/>
</dbReference>
<dbReference type="PROSITE" id="PS50043">
    <property type="entry name" value="HTH_LUXR_2"/>
    <property type="match status" value="1"/>
</dbReference>
<name>A0ABW1J7G5_9PSEU</name>
<feature type="domain" description="HTH luxR-type" evidence="4">
    <location>
        <begin position="260"/>
        <end position="326"/>
    </location>
</feature>
<dbReference type="CDD" id="cd06170">
    <property type="entry name" value="LuxR_C_like"/>
    <property type="match status" value="1"/>
</dbReference>
<evidence type="ECO:0000256" key="3">
    <source>
        <dbReference type="ARBA" id="ARBA00023163"/>
    </source>
</evidence>
<dbReference type="Proteomes" id="UP001596302">
    <property type="component" value="Unassembled WGS sequence"/>
</dbReference>
<dbReference type="Gene3D" id="1.10.10.10">
    <property type="entry name" value="Winged helix-like DNA-binding domain superfamily/Winged helix DNA-binding domain"/>
    <property type="match status" value="1"/>
</dbReference>
<dbReference type="SUPFAM" id="SSF46894">
    <property type="entry name" value="C-terminal effector domain of the bipartite response regulators"/>
    <property type="match status" value="1"/>
</dbReference>
<dbReference type="PROSITE" id="PS00622">
    <property type="entry name" value="HTH_LUXR_1"/>
    <property type="match status" value="1"/>
</dbReference>
<dbReference type="Pfam" id="PF00196">
    <property type="entry name" value="GerE"/>
    <property type="match status" value="1"/>
</dbReference>
<keyword evidence="3" id="KW-0804">Transcription</keyword>
<evidence type="ECO:0000256" key="2">
    <source>
        <dbReference type="ARBA" id="ARBA00023125"/>
    </source>
</evidence>
<dbReference type="SMART" id="SM00421">
    <property type="entry name" value="HTH_LUXR"/>
    <property type="match status" value="1"/>
</dbReference>
<dbReference type="PANTHER" id="PTHR44688:SF16">
    <property type="entry name" value="DNA-BINDING TRANSCRIPTIONAL ACTIVATOR DEVR_DOSR"/>
    <property type="match status" value="1"/>
</dbReference>
<dbReference type="InterPro" id="IPR000792">
    <property type="entry name" value="Tscrpt_reg_LuxR_C"/>
</dbReference>
<dbReference type="PANTHER" id="PTHR44688">
    <property type="entry name" value="DNA-BINDING TRANSCRIPTIONAL ACTIVATOR DEVR_DOSR"/>
    <property type="match status" value="1"/>
</dbReference>
<dbReference type="InterPro" id="IPR036388">
    <property type="entry name" value="WH-like_DNA-bd_sf"/>
</dbReference>
<sequence>MKTSHITAIAEVGSIVAGAVRGAEEPGSVLAPLRRIASFDAAMIAVRDPLTGRHRPLANEGYAPSLLTFLNSGYLSCFSYDVARRCRRPMRMRDFGPDFYRTPVYREFLDGAGYREGVTLVLRSGGDRGCVTGLMTMSFAEARAADQAARRGLELVAPTLGQLVDSGRTPALLASLIGDGAAAYIVDGTGAAAATSDATEQTGPPSAAALAVTRAFLQQRQSSTRGYCARHSDATWERAHLVRLGGDNHVDGPRALLMLRHEPLPCGLTDRELDVLTLVARGLPNRAIGTSLGISPRTIGRHVEHLLLKTGLANRAALASYAVENGLIRLGL</sequence>